<feature type="transmembrane region" description="Helical" evidence="1">
    <location>
        <begin position="427"/>
        <end position="449"/>
    </location>
</feature>
<keyword evidence="1" id="KW-1133">Transmembrane helix</keyword>
<comment type="caution">
    <text evidence="2">The sequence shown here is derived from an EMBL/GenBank/DDBJ whole genome shotgun (WGS) entry which is preliminary data.</text>
</comment>
<feature type="transmembrane region" description="Helical" evidence="1">
    <location>
        <begin position="328"/>
        <end position="349"/>
    </location>
</feature>
<dbReference type="SUPFAM" id="SSF82693">
    <property type="entry name" value="Multidrug efflux transporter AcrB pore domain, PN1, PN2, PC1 and PC2 subdomains"/>
    <property type="match status" value="2"/>
</dbReference>
<dbReference type="PANTHER" id="PTHR32063:SF33">
    <property type="entry name" value="RND SUPERFAMILY EFFLUX PUMP PERMEASE COMPONENT"/>
    <property type="match status" value="1"/>
</dbReference>
<dbReference type="SUPFAM" id="SSF82866">
    <property type="entry name" value="Multidrug efflux transporter AcrB transmembrane domain"/>
    <property type="match status" value="2"/>
</dbReference>
<dbReference type="InterPro" id="IPR001036">
    <property type="entry name" value="Acrflvin-R"/>
</dbReference>
<feature type="transmembrane region" description="Helical" evidence="1">
    <location>
        <begin position="455"/>
        <end position="478"/>
    </location>
</feature>
<feature type="transmembrane region" description="Helical" evidence="1">
    <location>
        <begin position="531"/>
        <end position="552"/>
    </location>
</feature>
<dbReference type="RefSeq" id="WP_290259935.1">
    <property type="nucleotide sequence ID" value="NZ_JAUFQG010000004.1"/>
</dbReference>
<dbReference type="Gene3D" id="1.20.1640.10">
    <property type="entry name" value="Multidrug efflux transporter AcrB transmembrane domain"/>
    <property type="match status" value="2"/>
</dbReference>
<gene>
    <name evidence="2" type="ORF">ACFOX3_03270</name>
</gene>
<dbReference type="Pfam" id="PF00873">
    <property type="entry name" value="ACR_tran"/>
    <property type="match status" value="1"/>
</dbReference>
<keyword evidence="1" id="KW-0472">Membrane</keyword>
<feature type="transmembrane region" description="Helical" evidence="1">
    <location>
        <begin position="920"/>
        <end position="940"/>
    </location>
</feature>
<feature type="transmembrane region" description="Helical" evidence="1">
    <location>
        <begin position="894"/>
        <end position="914"/>
    </location>
</feature>
<keyword evidence="3" id="KW-1185">Reference proteome</keyword>
<feature type="transmembrane region" description="Helical" evidence="1">
    <location>
        <begin position="385"/>
        <end position="407"/>
    </location>
</feature>
<dbReference type="EMBL" id="JBHSCX010000003">
    <property type="protein sequence ID" value="MFC4361306.1"/>
    <property type="molecule type" value="Genomic_DNA"/>
</dbReference>
<dbReference type="Gene3D" id="3.30.70.1430">
    <property type="entry name" value="Multidrug efflux transporter AcrB pore domain"/>
    <property type="match status" value="2"/>
</dbReference>
<proteinExistence type="predicted"/>
<name>A0ABV8V095_9GAMM</name>
<organism evidence="2 3">
    <name type="scientific">Simiduia curdlanivorans</name>
    <dbReference type="NCBI Taxonomy" id="1492769"/>
    <lineage>
        <taxon>Bacteria</taxon>
        <taxon>Pseudomonadati</taxon>
        <taxon>Pseudomonadota</taxon>
        <taxon>Gammaproteobacteria</taxon>
        <taxon>Cellvibrionales</taxon>
        <taxon>Cellvibrionaceae</taxon>
        <taxon>Simiduia</taxon>
    </lineage>
</organism>
<evidence type="ECO:0000313" key="2">
    <source>
        <dbReference type="EMBL" id="MFC4361306.1"/>
    </source>
</evidence>
<dbReference type="InterPro" id="IPR027463">
    <property type="entry name" value="AcrB_DN_DC_subdom"/>
</dbReference>
<protein>
    <submittedName>
        <fullName evidence="2">Efflux RND transporter permease subunit</fullName>
    </submittedName>
</protein>
<dbReference type="Gene3D" id="3.30.70.1440">
    <property type="entry name" value="Multidrug efflux transporter AcrB pore domain"/>
    <property type="match status" value="1"/>
</dbReference>
<evidence type="ECO:0000256" key="1">
    <source>
        <dbReference type="SAM" id="Phobius"/>
    </source>
</evidence>
<dbReference type="Gene3D" id="3.30.2090.10">
    <property type="entry name" value="Multidrug efflux transporter AcrB TolC docking domain, DN and DC subdomains"/>
    <property type="match status" value="2"/>
</dbReference>
<feature type="transmembrane region" description="Helical" evidence="1">
    <location>
        <begin position="12"/>
        <end position="31"/>
    </location>
</feature>
<dbReference type="SUPFAM" id="SSF82714">
    <property type="entry name" value="Multidrug efflux transporter AcrB TolC docking domain, DN and DC subdomains"/>
    <property type="match status" value="2"/>
</dbReference>
<sequence length="1036" mass="114289">MNKIIQWFVENPIAANLLMILILLCGALSIAKTDKEVFPGALANSIEINVPYPGAGPREVEEQICIRIEEALASLDGVKEITSKAVQNSGTVIVEITSGYDTQRLLNNVKTKVDSITTFPVDAERPQIRERLFQSELISIALYGDVDERALKETAQWVRDEISLLPSVTIVEIDGTRSDEMAIELEETTLRNYNLTFAQVVSAIQTSSLNLPAGVIKSSQGDVQIQTRGQAYDEQDFAAIVVAVQEDGSKLFLSDIASIIDGFTETDVVARFQGKPAAFIELYVTENPNVLATAEVVTHYLAEVKDRLPAGVNIEISRDWSKTFVGRLNLLTSNAVSGLLLVFVVLMLFLRPALALWVCAGISVAFAGAMWLLPLFGVSFNMLSLFAFLLILGIVVDDAIIVGESIYTSQQHGLQGNASAAGGAKQVAGPVFFAVVSTMIFFVPMLYVPNALGDIVYPIPVIVIACLAFSLIESMFILPSHLAHLKPETESRFAAMRKLNAFRGQLSERMTSFARDQYQPFIERCLRNTSVPIAVFVALFLIVMSIYSSGWIKQSFMPQVPSDFIRANVVLEEGLPFAHAQLTLAKIEAAAEQLKQDEKLIAANNGDKNFIRSIEAWATATQVRVRLALEDAEYRSVSSPLVAARWRELIGQVDRAQDFDVGFTINSRDKAIRLRVAINENDLERQQQALNAVKQALAQYPGVIDVKDSLQTARNELELSLLNNAELLGLSLQDVARQVRQGFYGDEAQRIPRGKEDVRVMVRYVREERESADNLGNIRIRTAAQHEVPLETVAQIDFVKGFSEINRIDRQRSNSVTAELDGDSSAEAFAIVQDLMQRNGDNWRKTYAGFSLSVDGDLKAQNEFLAELVRDFFISLLVIYALMAIAFRSYGQPLLVMSAIPFGFMGAVLGHLLMGREISMLSMLGFLACAGVVVNDNLVLIDRINQLRKQGFDVAKAVAQAGQDRFRAIVLTSVTTFVGLVPIMAETSVQARFLIPMVISLAFGVLLASAVTLILVPNLYLAGYKLKYWVRERVFA</sequence>
<keyword evidence="1" id="KW-0812">Transmembrane</keyword>
<feature type="transmembrane region" description="Helical" evidence="1">
    <location>
        <begin position="354"/>
        <end position="373"/>
    </location>
</feature>
<feature type="transmembrane region" description="Helical" evidence="1">
    <location>
        <begin position="966"/>
        <end position="985"/>
    </location>
</feature>
<dbReference type="Proteomes" id="UP001595840">
    <property type="component" value="Unassembled WGS sequence"/>
</dbReference>
<evidence type="ECO:0000313" key="3">
    <source>
        <dbReference type="Proteomes" id="UP001595840"/>
    </source>
</evidence>
<dbReference type="PRINTS" id="PR00702">
    <property type="entry name" value="ACRIFLAVINRP"/>
</dbReference>
<feature type="transmembrane region" description="Helical" evidence="1">
    <location>
        <begin position="868"/>
        <end position="887"/>
    </location>
</feature>
<feature type="transmembrane region" description="Helical" evidence="1">
    <location>
        <begin position="997"/>
        <end position="1021"/>
    </location>
</feature>
<accession>A0ABV8V095</accession>
<dbReference type="Gene3D" id="3.30.70.1320">
    <property type="entry name" value="Multidrug efflux transporter AcrB pore domain like"/>
    <property type="match status" value="1"/>
</dbReference>
<dbReference type="PANTHER" id="PTHR32063">
    <property type="match status" value="1"/>
</dbReference>
<reference evidence="3" key="1">
    <citation type="journal article" date="2019" name="Int. J. Syst. Evol. Microbiol.">
        <title>The Global Catalogue of Microorganisms (GCM) 10K type strain sequencing project: providing services to taxonomists for standard genome sequencing and annotation.</title>
        <authorList>
            <consortium name="The Broad Institute Genomics Platform"/>
            <consortium name="The Broad Institute Genome Sequencing Center for Infectious Disease"/>
            <person name="Wu L."/>
            <person name="Ma J."/>
        </authorList>
    </citation>
    <scope>NUCLEOTIDE SEQUENCE [LARGE SCALE GENOMIC DNA]</scope>
    <source>
        <strain evidence="3">CECT 8570</strain>
    </source>
</reference>